<dbReference type="Pfam" id="PF15542">
    <property type="entry name" value="Ntox50"/>
    <property type="match status" value="1"/>
</dbReference>
<dbReference type="Pfam" id="PF06152">
    <property type="entry name" value="Phage_min_cap2"/>
    <property type="match status" value="1"/>
</dbReference>
<protein>
    <submittedName>
        <fullName evidence="2">Toxin 50</fullName>
    </submittedName>
</protein>
<gene>
    <name evidence="2" type="ORF">SAMN02746066_04085</name>
</gene>
<evidence type="ECO:0000259" key="1">
    <source>
        <dbReference type="Pfam" id="PF15542"/>
    </source>
</evidence>
<dbReference type="EMBL" id="FRCP01000023">
    <property type="protein sequence ID" value="SHM95658.1"/>
    <property type="molecule type" value="Genomic_DNA"/>
</dbReference>
<accession>A0A1M7MYD0</accession>
<sequence>MNEYDIEEAFQEIEEELINSMIRNMKRHRVEEVKEGIEWEQWQVKQLQALERYKRENRKRFESKFSDINSKMEDMIRKSREMGNMDQEIELLEMMKKGLFGNFVPKISETVAEFFRLNDRKLEALVKATKENMVKAETAMLRMANDQYRKIIFNAQVYANTSAGTYEKAVDMATKDFLSRGINCIEYANGARVSIDAYAKMAIQTANKRAYLAGEGEKRKEWGISTVIMNKRGAACPKCVKFAGKVLIDDVWSGGSAKDGKYPLMSAAIQKGLYHPHCKDKHTTYFEGISEEPKPLSKSEIELNSKQYTIQQKQRYYERQVRKYKRLEECSLDEENRIKYREKRIEWQNKNKILVNEHKDILRENYEAYRTRGVKQKPKDNVVNHNKDDIINNKIVEFKKKLENGEVNTKIKWNKQKEHVLGSKEWKKRVQDDIRLGKTPASSFLKEIDYNELITTNLGKGKIVFTNDKNLYPKEYIQNDEVIGRVFNVGTGRYEVTRRFAIHYSNKGIHAHPVKEKE</sequence>
<organism evidence="2 3">
    <name type="scientific">Anaerosporobacter mobilis DSM 15930</name>
    <dbReference type="NCBI Taxonomy" id="1120996"/>
    <lineage>
        <taxon>Bacteria</taxon>
        <taxon>Bacillati</taxon>
        <taxon>Bacillota</taxon>
        <taxon>Clostridia</taxon>
        <taxon>Lachnospirales</taxon>
        <taxon>Lachnospiraceae</taxon>
        <taxon>Anaerosporobacter</taxon>
    </lineage>
</organism>
<keyword evidence="3" id="KW-1185">Reference proteome</keyword>
<name>A0A1M7MYD0_9FIRM</name>
<dbReference type="STRING" id="1120996.SAMN02746066_04085"/>
<dbReference type="Proteomes" id="UP000184038">
    <property type="component" value="Unassembled WGS sequence"/>
</dbReference>
<dbReference type="GO" id="GO:0005198">
    <property type="term" value="F:structural molecule activity"/>
    <property type="evidence" value="ECO:0007669"/>
    <property type="project" value="InterPro"/>
</dbReference>
<evidence type="ECO:0000313" key="3">
    <source>
        <dbReference type="Proteomes" id="UP000184038"/>
    </source>
</evidence>
<feature type="domain" description="Bacterial toxin 50" evidence="1">
    <location>
        <begin position="412"/>
        <end position="511"/>
    </location>
</feature>
<dbReference type="InterPro" id="IPR009319">
    <property type="entry name" value="Phage_A118_VSP1"/>
</dbReference>
<reference evidence="2 3" key="1">
    <citation type="submission" date="2016-11" db="EMBL/GenBank/DDBJ databases">
        <authorList>
            <person name="Jaros S."/>
            <person name="Januszkiewicz K."/>
            <person name="Wedrychowicz H."/>
        </authorList>
    </citation>
    <scope>NUCLEOTIDE SEQUENCE [LARGE SCALE GENOMIC DNA]</scope>
    <source>
        <strain evidence="2 3">DSM 15930</strain>
    </source>
</reference>
<evidence type="ECO:0000313" key="2">
    <source>
        <dbReference type="EMBL" id="SHM95658.1"/>
    </source>
</evidence>
<proteinExistence type="predicted"/>
<dbReference type="RefSeq" id="WP_073290826.1">
    <property type="nucleotide sequence ID" value="NZ_FRCP01000023.1"/>
</dbReference>
<dbReference type="AlphaFoldDB" id="A0A1M7MYD0"/>
<dbReference type="InterPro" id="IPR029100">
    <property type="entry name" value="Ntox50"/>
</dbReference>